<accession>A0A9Q0KCP9</accession>
<organism evidence="1 2">
    <name type="scientific">Protea cynaroides</name>
    <dbReference type="NCBI Taxonomy" id="273540"/>
    <lineage>
        <taxon>Eukaryota</taxon>
        <taxon>Viridiplantae</taxon>
        <taxon>Streptophyta</taxon>
        <taxon>Embryophyta</taxon>
        <taxon>Tracheophyta</taxon>
        <taxon>Spermatophyta</taxon>
        <taxon>Magnoliopsida</taxon>
        <taxon>Proteales</taxon>
        <taxon>Proteaceae</taxon>
        <taxon>Protea</taxon>
    </lineage>
</organism>
<dbReference type="AlphaFoldDB" id="A0A9Q0KCP9"/>
<dbReference type="EMBL" id="JAMYWD010000006">
    <property type="protein sequence ID" value="KAJ4968118.1"/>
    <property type="molecule type" value="Genomic_DNA"/>
</dbReference>
<dbReference type="Proteomes" id="UP001141806">
    <property type="component" value="Unassembled WGS sequence"/>
</dbReference>
<keyword evidence="2" id="KW-1185">Reference proteome</keyword>
<proteinExistence type="predicted"/>
<protein>
    <submittedName>
        <fullName evidence="1">Uncharacterized protein</fullName>
    </submittedName>
</protein>
<evidence type="ECO:0000313" key="1">
    <source>
        <dbReference type="EMBL" id="KAJ4968118.1"/>
    </source>
</evidence>
<gene>
    <name evidence="1" type="ORF">NE237_014819</name>
</gene>
<comment type="caution">
    <text evidence="1">The sequence shown here is derived from an EMBL/GenBank/DDBJ whole genome shotgun (WGS) entry which is preliminary data.</text>
</comment>
<sequence>MGWVKLNTDGCSLGNAGIGGLFGSHEVFVELKSWGFNTCRLNVQVNEYRADFQSNKRNERLNIGSIIIEFVSKEIVSALQSQLPLVQLQFTSLDMVLVFDYREKRVPPDELTVPWKNTLDS</sequence>
<name>A0A9Q0KCP9_9MAGN</name>
<evidence type="ECO:0000313" key="2">
    <source>
        <dbReference type="Proteomes" id="UP001141806"/>
    </source>
</evidence>
<reference evidence="1" key="1">
    <citation type="journal article" date="2023" name="Plant J.">
        <title>The genome of the king protea, Protea cynaroides.</title>
        <authorList>
            <person name="Chang J."/>
            <person name="Duong T.A."/>
            <person name="Schoeman C."/>
            <person name="Ma X."/>
            <person name="Roodt D."/>
            <person name="Barker N."/>
            <person name="Li Z."/>
            <person name="Van de Peer Y."/>
            <person name="Mizrachi E."/>
        </authorList>
    </citation>
    <scope>NUCLEOTIDE SEQUENCE</scope>
    <source>
        <tissue evidence="1">Young leaves</tissue>
    </source>
</reference>